<comment type="caution">
    <text evidence="1">The sequence shown here is derived from an EMBL/GenBank/DDBJ whole genome shotgun (WGS) entry which is preliminary data.</text>
</comment>
<name>A0A7J8D6L4_ROUAE</name>
<organism evidence="1 2">
    <name type="scientific">Rousettus aegyptiacus</name>
    <name type="common">Egyptian fruit bat</name>
    <name type="synonym">Pteropus aegyptiacus</name>
    <dbReference type="NCBI Taxonomy" id="9407"/>
    <lineage>
        <taxon>Eukaryota</taxon>
        <taxon>Metazoa</taxon>
        <taxon>Chordata</taxon>
        <taxon>Craniata</taxon>
        <taxon>Vertebrata</taxon>
        <taxon>Euteleostomi</taxon>
        <taxon>Mammalia</taxon>
        <taxon>Eutheria</taxon>
        <taxon>Laurasiatheria</taxon>
        <taxon>Chiroptera</taxon>
        <taxon>Yinpterochiroptera</taxon>
        <taxon>Pteropodoidea</taxon>
        <taxon>Pteropodidae</taxon>
        <taxon>Rousettinae</taxon>
        <taxon>Rousettus</taxon>
    </lineage>
</organism>
<gene>
    <name evidence="1" type="ORF">HJG63_008901</name>
</gene>
<dbReference type="AlphaFoldDB" id="A0A7J8D6L4"/>
<reference evidence="1 2" key="1">
    <citation type="journal article" date="2020" name="Nature">
        <title>Six reference-quality genomes reveal evolution of bat adaptations.</title>
        <authorList>
            <person name="Jebb D."/>
            <person name="Huang Z."/>
            <person name="Pippel M."/>
            <person name="Hughes G.M."/>
            <person name="Lavrichenko K."/>
            <person name="Devanna P."/>
            <person name="Winkler S."/>
            <person name="Jermiin L.S."/>
            <person name="Skirmuntt E.C."/>
            <person name="Katzourakis A."/>
            <person name="Burkitt-Gray L."/>
            <person name="Ray D.A."/>
            <person name="Sullivan K.A.M."/>
            <person name="Roscito J.G."/>
            <person name="Kirilenko B.M."/>
            <person name="Davalos L.M."/>
            <person name="Corthals A.P."/>
            <person name="Power M.L."/>
            <person name="Jones G."/>
            <person name="Ransome R.D."/>
            <person name="Dechmann D.K.N."/>
            <person name="Locatelli A.G."/>
            <person name="Puechmaille S.J."/>
            <person name="Fedrigo O."/>
            <person name="Jarvis E.D."/>
            <person name="Hiller M."/>
            <person name="Vernes S.C."/>
            <person name="Myers E.W."/>
            <person name="Teeling E.C."/>
        </authorList>
    </citation>
    <scope>NUCLEOTIDE SEQUENCE [LARGE SCALE GENOMIC DNA]</scope>
    <source>
        <strain evidence="1">MRouAeg1</strain>
        <tissue evidence="1">Muscle</tissue>
    </source>
</reference>
<evidence type="ECO:0000313" key="1">
    <source>
        <dbReference type="EMBL" id="KAF6418904.1"/>
    </source>
</evidence>
<accession>A0A7J8D6L4</accession>
<proteinExistence type="predicted"/>
<dbReference type="EMBL" id="JACASE010000013">
    <property type="protein sequence ID" value="KAF6418904.1"/>
    <property type="molecule type" value="Genomic_DNA"/>
</dbReference>
<protein>
    <submittedName>
        <fullName evidence="1">Uncharacterized protein</fullName>
    </submittedName>
</protein>
<sequence length="128" mass="14320">MLSRLGVPPQALQYAVRGMRRGRSSNQILEIVSNGSVFWKYTSPFFSWTWRTRDSNKGSGIFLLPISCNRPRFWTPNSLRSGLFSLFIHLVIKLLFTDLASLTSSGLPLLLKHPPKAHTCCLPSGSSP</sequence>
<evidence type="ECO:0000313" key="2">
    <source>
        <dbReference type="Proteomes" id="UP000593571"/>
    </source>
</evidence>
<dbReference type="Proteomes" id="UP000593571">
    <property type="component" value="Unassembled WGS sequence"/>
</dbReference>
<keyword evidence="2" id="KW-1185">Reference proteome</keyword>